<proteinExistence type="predicted"/>
<keyword evidence="2" id="KW-1185">Reference proteome</keyword>
<evidence type="ECO:0000313" key="1">
    <source>
        <dbReference type="EMBL" id="CAH1407929.1"/>
    </source>
</evidence>
<gene>
    <name evidence="1" type="ORF">NEZAVI_LOCUS15550</name>
</gene>
<accession>A0A9P0HTK4</accession>
<dbReference type="AlphaFoldDB" id="A0A9P0HTK4"/>
<dbReference type="Proteomes" id="UP001152798">
    <property type="component" value="Chromosome 7"/>
</dbReference>
<protein>
    <submittedName>
        <fullName evidence="1">Uncharacterized protein</fullName>
    </submittedName>
</protein>
<reference evidence="1" key="1">
    <citation type="submission" date="2022-01" db="EMBL/GenBank/DDBJ databases">
        <authorList>
            <person name="King R."/>
        </authorList>
    </citation>
    <scope>NUCLEOTIDE SEQUENCE</scope>
</reference>
<name>A0A9P0HTK4_NEZVI</name>
<dbReference type="EMBL" id="OV725083">
    <property type="protein sequence ID" value="CAH1407929.1"/>
    <property type="molecule type" value="Genomic_DNA"/>
</dbReference>
<organism evidence="1 2">
    <name type="scientific">Nezara viridula</name>
    <name type="common">Southern green stink bug</name>
    <name type="synonym">Cimex viridulus</name>
    <dbReference type="NCBI Taxonomy" id="85310"/>
    <lineage>
        <taxon>Eukaryota</taxon>
        <taxon>Metazoa</taxon>
        <taxon>Ecdysozoa</taxon>
        <taxon>Arthropoda</taxon>
        <taxon>Hexapoda</taxon>
        <taxon>Insecta</taxon>
        <taxon>Pterygota</taxon>
        <taxon>Neoptera</taxon>
        <taxon>Paraneoptera</taxon>
        <taxon>Hemiptera</taxon>
        <taxon>Heteroptera</taxon>
        <taxon>Panheteroptera</taxon>
        <taxon>Pentatomomorpha</taxon>
        <taxon>Pentatomoidea</taxon>
        <taxon>Pentatomidae</taxon>
        <taxon>Pentatominae</taxon>
        <taxon>Nezara</taxon>
    </lineage>
</organism>
<evidence type="ECO:0000313" key="2">
    <source>
        <dbReference type="Proteomes" id="UP001152798"/>
    </source>
</evidence>
<sequence>MTCPARFVADFLHPWWRYLDLRCWNDLPSGCLNPLCTIAVQRGYVEILTKLKLATIRLEYGDPLHDLPQSQGRSDHCPALSLAVLELGLAVRCTCIPRCTICNSYLHILAIPSCVSMECRSSCLSLKRKKSPF</sequence>